<protein>
    <submittedName>
        <fullName evidence="2">Uncharacterized protein</fullName>
    </submittedName>
</protein>
<reference evidence="2" key="1">
    <citation type="submission" date="2014-09" db="EMBL/GenBank/DDBJ databases">
        <authorList>
            <person name="Magalhaes I.L.F."/>
            <person name="Oliveira U."/>
            <person name="Santos F.R."/>
            <person name="Vidigal T.H.D.A."/>
            <person name="Brescovit A.D."/>
            <person name="Santos A.J."/>
        </authorList>
    </citation>
    <scope>NUCLEOTIDE SEQUENCE</scope>
    <source>
        <tissue evidence="2">Shoot tissue taken approximately 20 cm above the soil surface</tissue>
    </source>
</reference>
<dbReference type="AlphaFoldDB" id="A0A0A9ARP2"/>
<accession>A0A0A9ARP2</accession>
<name>A0A0A9ARP2_ARUDO</name>
<proteinExistence type="predicted"/>
<dbReference type="EMBL" id="GBRH01248148">
    <property type="protein sequence ID" value="JAD49747.1"/>
    <property type="molecule type" value="Transcribed_RNA"/>
</dbReference>
<evidence type="ECO:0000313" key="2">
    <source>
        <dbReference type="EMBL" id="JAD49747.1"/>
    </source>
</evidence>
<feature type="compositionally biased region" description="Low complexity" evidence="1">
    <location>
        <begin position="10"/>
        <end position="25"/>
    </location>
</feature>
<organism evidence="2">
    <name type="scientific">Arundo donax</name>
    <name type="common">Giant reed</name>
    <name type="synonym">Donax arundinaceus</name>
    <dbReference type="NCBI Taxonomy" id="35708"/>
    <lineage>
        <taxon>Eukaryota</taxon>
        <taxon>Viridiplantae</taxon>
        <taxon>Streptophyta</taxon>
        <taxon>Embryophyta</taxon>
        <taxon>Tracheophyta</taxon>
        <taxon>Spermatophyta</taxon>
        <taxon>Magnoliopsida</taxon>
        <taxon>Liliopsida</taxon>
        <taxon>Poales</taxon>
        <taxon>Poaceae</taxon>
        <taxon>PACMAD clade</taxon>
        <taxon>Arundinoideae</taxon>
        <taxon>Arundineae</taxon>
        <taxon>Arundo</taxon>
    </lineage>
</organism>
<evidence type="ECO:0000256" key="1">
    <source>
        <dbReference type="SAM" id="MobiDB-lite"/>
    </source>
</evidence>
<sequence>MSTALVTAGSLPASRLSSTASSSSCCSTRSANLIMILPRSDPDMRGHSQ</sequence>
<feature type="region of interest" description="Disordered" evidence="1">
    <location>
        <begin position="1"/>
        <end position="25"/>
    </location>
</feature>
<reference evidence="2" key="2">
    <citation type="journal article" date="2015" name="Data Brief">
        <title>Shoot transcriptome of the giant reed, Arundo donax.</title>
        <authorList>
            <person name="Barrero R.A."/>
            <person name="Guerrero F.D."/>
            <person name="Moolhuijzen P."/>
            <person name="Goolsby J.A."/>
            <person name="Tidwell J."/>
            <person name="Bellgard S.E."/>
            <person name="Bellgard M.I."/>
        </authorList>
    </citation>
    <scope>NUCLEOTIDE SEQUENCE</scope>
    <source>
        <tissue evidence="2">Shoot tissue taken approximately 20 cm above the soil surface</tissue>
    </source>
</reference>